<reference evidence="2" key="1">
    <citation type="submission" date="2018-11" db="EMBL/GenBank/DDBJ databases">
        <authorList>
            <person name="Grassa J C."/>
        </authorList>
    </citation>
    <scope>NUCLEOTIDE SEQUENCE [LARGE SCALE GENOMIC DNA]</scope>
</reference>
<organism evidence="2 3">
    <name type="scientific">Cannabis sativa</name>
    <name type="common">Hemp</name>
    <name type="synonym">Marijuana</name>
    <dbReference type="NCBI Taxonomy" id="3483"/>
    <lineage>
        <taxon>Eukaryota</taxon>
        <taxon>Viridiplantae</taxon>
        <taxon>Streptophyta</taxon>
        <taxon>Embryophyta</taxon>
        <taxon>Tracheophyta</taxon>
        <taxon>Spermatophyta</taxon>
        <taxon>Magnoliopsida</taxon>
        <taxon>eudicotyledons</taxon>
        <taxon>Gunneridae</taxon>
        <taxon>Pentapetalae</taxon>
        <taxon>rosids</taxon>
        <taxon>fabids</taxon>
        <taxon>Rosales</taxon>
        <taxon>Cannabaceae</taxon>
        <taxon>Cannabis</taxon>
    </lineage>
</organism>
<evidence type="ECO:0000259" key="1">
    <source>
        <dbReference type="Pfam" id="PF13966"/>
    </source>
</evidence>
<dbReference type="EMBL" id="UZAU01000584">
    <property type="status" value="NOT_ANNOTATED_CDS"/>
    <property type="molecule type" value="Genomic_DNA"/>
</dbReference>
<evidence type="ECO:0000313" key="3">
    <source>
        <dbReference type="Proteomes" id="UP000596661"/>
    </source>
</evidence>
<proteinExistence type="predicted"/>
<accession>A0A803Q0E5</accession>
<dbReference type="EnsemblPlants" id="evm.model.06.890">
    <property type="protein sequence ID" value="cds.evm.model.06.890"/>
    <property type="gene ID" value="evm.TU.06.890"/>
</dbReference>
<keyword evidence="3" id="KW-1185">Reference proteome</keyword>
<dbReference type="Proteomes" id="UP000596661">
    <property type="component" value="Chromosome 6"/>
</dbReference>
<dbReference type="AlphaFoldDB" id="A0A803Q0E5"/>
<evidence type="ECO:0000313" key="2">
    <source>
        <dbReference type="EnsemblPlants" id="cds.evm.model.06.890"/>
    </source>
</evidence>
<dbReference type="Gramene" id="evm.model.06.890">
    <property type="protein sequence ID" value="cds.evm.model.06.890"/>
    <property type="gene ID" value="evm.TU.06.890"/>
</dbReference>
<feature type="domain" description="Reverse transcriptase zinc-binding" evidence="1">
    <location>
        <begin position="20"/>
        <end position="107"/>
    </location>
</feature>
<reference evidence="2" key="2">
    <citation type="submission" date="2021-03" db="UniProtKB">
        <authorList>
            <consortium name="EnsemblPlants"/>
        </authorList>
    </citation>
    <scope>IDENTIFICATION</scope>
</reference>
<name>A0A803Q0E5_CANSA</name>
<dbReference type="InterPro" id="IPR026960">
    <property type="entry name" value="RVT-Znf"/>
</dbReference>
<sequence>MFDRHVEDSWLWLPEPSGKFTIKSAYKTIKNLKTNAGANEKWRSIWGARIHSRLKMLWWKILSNSLLTRGKLLTFFDIRDPGCPFYSMTIENSFHMFWECHFARAVWFGCSWQIQTSEINIEDWDNWLMWFKAGNRRPKDLSFHAFLGCAAIIFEKVWKKRNSIIHQRKSTPIKVIISQVNSRLLENSKDHSHPDSTMLKWLPPPEGWSLCNTDVVIGQNRGAGAAIFRNENGEISWIPRIHNGVTHDVAQWACRSKQFGRIDLSNFDSFPLHLEVDA</sequence>
<protein>
    <recommendedName>
        <fullName evidence="1">Reverse transcriptase zinc-binding domain-containing protein</fullName>
    </recommendedName>
</protein>
<dbReference type="Pfam" id="PF13966">
    <property type="entry name" value="zf-RVT"/>
    <property type="match status" value="1"/>
</dbReference>